<comment type="caution">
    <text evidence="2">The sequence shown here is derived from an EMBL/GenBank/DDBJ whole genome shotgun (WGS) entry which is preliminary data.</text>
</comment>
<accession>A0A3A3FL17</accession>
<evidence type="ECO:0000313" key="2">
    <source>
        <dbReference type="EMBL" id="RJF96183.1"/>
    </source>
</evidence>
<dbReference type="PANTHER" id="PTHR33221">
    <property type="entry name" value="WINGED HELIX-TURN-HELIX TRANSCRIPTIONAL REGULATOR, RRF2 FAMILY"/>
    <property type="match status" value="1"/>
</dbReference>
<keyword evidence="3" id="KW-1185">Reference proteome</keyword>
<name>A0A3A3FL17_9BURK</name>
<evidence type="ECO:0000256" key="1">
    <source>
        <dbReference type="ARBA" id="ARBA00023125"/>
    </source>
</evidence>
<dbReference type="OrthoDB" id="9795923at2"/>
<dbReference type="Pfam" id="PF02082">
    <property type="entry name" value="Rrf2"/>
    <property type="match status" value="1"/>
</dbReference>
<dbReference type="GO" id="GO:0003700">
    <property type="term" value="F:DNA-binding transcription factor activity"/>
    <property type="evidence" value="ECO:0007669"/>
    <property type="project" value="TreeGrafter"/>
</dbReference>
<dbReference type="InterPro" id="IPR000944">
    <property type="entry name" value="Tscrpt_reg_Rrf2"/>
</dbReference>
<dbReference type="AlphaFoldDB" id="A0A3A3FL17"/>
<protein>
    <submittedName>
        <fullName evidence="2">Rrf2 family transcriptional regulator</fullName>
    </submittedName>
</protein>
<dbReference type="Proteomes" id="UP000265955">
    <property type="component" value="Unassembled WGS sequence"/>
</dbReference>
<dbReference type="InterPro" id="IPR036390">
    <property type="entry name" value="WH_DNA-bd_sf"/>
</dbReference>
<gene>
    <name evidence="2" type="ORF">D3871_22945</name>
</gene>
<dbReference type="GO" id="GO:0003677">
    <property type="term" value="F:DNA binding"/>
    <property type="evidence" value="ECO:0007669"/>
    <property type="project" value="UniProtKB-KW"/>
</dbReference>
<dbReference type="RefSeq" id="WP_119771331.1">
    <property type="nucleotide sequence ID" value="NZ_QYUO01000002.1"/>
</dbReference>
<evidence type="ECO:0000313" key="3">
    <source>
        <dbReference type="Proteomes" id="UP000265955"/>
    </source>
</evidence>
<dbReference type="Gene3D" id="1.10.10.10">
    <property type="entry name" value="Winged helix-like DNA-binding domain superfamily/Winged helix DNA-binding domain"/>
    <property type="match status" value="1"/>
</dbReference>
<dbReference type="NCBIfam" id="TIGR00738">
    <property type="entry name" value="rrf2_super"/>
    <property type="match status" value="1"/>
</dbReference>
<dbReference type="SUPFAM" id="SSF46785">
    <property type="entry name" value="Winged helix' DNA-binding domain"/>
    <property type="match status" value="1"/>
</dbReference>
<proteinExistence type="predicted"/>
<organism evidence="2 3">
    <name type="scientific">Noviherbaspirillum saxi</name>
    <dbReference type="NCBI Taxonomy" id="2320863"/>
    <lineage>
        <taxon>Bacteria</taxon>
        <taxon>Pseudomonadati</taxon>
        <taxon>Pseudomonadota</taxon>
        <taxon>Betaproteobacteria</taxon>
        <taxon>Burkholderiales</taxon>
        <taxon>Oxalobacteraceae</taxon>
        <taxon>Noviherbaspirillum</taxon>
    </lineage>
</organism>
<dbReference type="GO" id="GO:0005829">
    <property type="term" value="C:cytosol"/>
    <property type="evidence" value="ECO:0007669"/>
    <property type="project" value="TreeGrafter"/>
</dbReference>
<sequence length="156" mass="17015">MRITRFSDIGLRVLIYLAGADQQRSPATVGEIAKQFDVPVNHLVKVVGQLARVGWIQALRGRHGGLRLNADAAALRIGAVLRELEGDAELVDCEGQQCCLSQNCILRGALAAGLRAFYDAMDRYTLADLIGGSVGEQIIVMHRNFLRPQEQNSKSS</sequence>
<keyword evidence="1" id="KW-0238">DNA-binding</keyword>
<dbReference type="InterPro" id="IPR036388">
    <property type="entry name" value="WH-like_DNA-bd_sf"/>
</dbReference>
<dbReference type="EMBL" id="QYUO01000002">
    <property type="protein sequence ID" value="RJF96183.1"/>
    <property type="molecule type" value="Genomic_DNA"/>
</dbReference>
<reference evidence="3" key="1">
    <citation type="submission" date="2018-09" db="EMBL/GenBank/DDBJ databases">
        <authorList>
            <person name="Zhu H."/>
        </authorList>
    </citation>
    <scope>NUCLEOTIDE SEQUENCE [LARGE SCALE GENOMIC DNA]</scope>
    <source>
        <strain evidence="3">K1R23-30</strain>
    </source>
</reference>
<dbReference type="PANTHER" id="PTHR33221:SF4">
    <property type="entry name" value="HTH-TYPE TRANSCRIPTIONAL REPRESSOR NSRR"/>
    <property type="match status" value="1"/>
</dbReference>
<dbReference type="PROSITE" id="PS51197">
    <property type="entry name" value="HTH_RRF2_2"/>
    <property type="match status" value="1"/>
</dbReference>